<dbReference type="RefSeq" id="WP_155481584.1">
    <property type="nucleotide sequence ID" value="NZ_WNKV01000029.1"/>
</dbReference>
<organism evidence="1 2">
    <name type="scientific">Rhodoplanes serenus</name>
    <dbReference type="NCBI Taxonomy" id="200615"/>
    <lineage>
        <taxon>Bacteria</taxon>
        <taxon>Pseudomonadati</taxon>
        <taxon>Pseudomonadota</taxon>
        <taxon>Alphaproteobacteria</taxon>
        <taxon>Hyphomicrobiales</taxon>
        <taxon>Nitrobacteraceae</taxon>
        <taxon>Rhodoplanes</taxon>
    </lineage>
</organism>
<evidence type="ECO:0000313" key="1">
    <source>
        <dbReference type="EMBL" id="MTW19333.1"/>
    </source>
</evidence>
<comment type="caution">
    <text evidence="1">The sequence shown here is derived from an EMBL/GenBank/DDBJ whole genome shotgun (WGS) entry which is preliminary data.</text>
</comment>
<evidence type="ECO:0000313" key="2">
    <source>
        <dbReference type="Proteomes" id="UP000438991"/>
    </source>
</evidence>
<protein>
    <recommendedName>
        <fullName evidence="3">Rap1a immunity protein domain-containing protein</fullName>
    </recommendedName>
</protein>
<sequence length="130" mass="13650">MVTAPVSGLVARPRIGLAALLVALALPVPVATPVAAAGELVLGHGNVACRTWSYDRRNQTPAGEPRTACVLGFLTAYSQYGEAPAIDVSRGKSTEEIVAAIDQYCATHPDNSLHKASSMLIETLRQQAKP</sequence>
<dbReference type="Proteomes" id="UP000438991">
    <property type="component" value="Unassembled WGS sequence"/>
</dbReference>
<dbReference type="EMBL" id="WNKV01000029">
    <property type="protein sequence ID" value="MTW19333.1"/>
    <property type="molecule type" value="Genomic_DNA"/>
</dbReference>
<name>A0A9X4XQ69_9BRAD</name>
<evidence type="ECO:0008006" key="3">
    <source>
        <dbReference type="Google" id="ProtNLM"/>
    </source>
</evidence>
<accession>A0A9X4XQ69</accession>
<reference evidence="1 2" key="1">
    <citation type="submission" date="2019-11" db="EMBL/GenBank/DDBJ databases">
        <title>Whole-genome sequence of Rhodoplanes serenus DSM 18633, type strain.</title>
        <authorList>
            <person name="Kyndt J.A."/>
            <person name="Meyer T.E."/>
        </authorList>
    </citation>
    <scope>NUCLEOTIDE SEQUENCE [LARGE SCALE GENOMIC DNA]</scope>
    <source>
        <strain evidence="1 2">DSM 18633</strain>
    </source>
</reference>
<gene>
    <name evidence="1" type="ORF">GJ689_24380</name>
</gene>
<proteinExistence type="predicted"/>
<dbReference type="AlphaFoldDB" id="A0A9X4XQ69"/>